<reference evidence="2 3" key="1">
    <citation type="journal article" date="2019" name="Int. J. Syst. Evol. Microbiol.">
        <title>The Global Catalogue of Microorganisms (GCM) 10K type strain sequencing project: providing services to taxonomists for standard genome sequencing and annotation.</title>
        <authorList>
            <consortium name="The Broad Institute Genomics Platform"/>
            <consortium name="The Broad Institute Genome Sequencing Center for Infectious Disease"/>
            <person name="Wu L."/>
            <person name="Ma J."/>
        </authorList>
    </citation>
    <scope>NUCLEOTIDE SEQUENCE [LARGE SCALE GENOMIC DNA]</scope>
    <source>
        <strain evidence="2 3">CGMCC 1.15824</strain>
    </source>
</reference>
<feature type="transmembrane region" description="Helical" evidence="1">
    <location>
        <begin position="35"/>
        <end position="54"/>
    </location>
</feature>
<dbReference type="RefSeq" id="WP_114575857.1">
    <property type="nucleotide sequence ID" value="NZ_JAIVEF010000001.1"/>
</dbReference>
<evidence type="ECO:0000313" key="3">
    <source>
        <dbReference type="Proteomes" id="UP001595925"/>
    </source>
</evidence>
<dbReference type="Proteomes" id="UP001595925">
    <property type="component" value="Unassembled WGS sequence"/>
</dbReference>
<keyword evidence="1" id="KW-0472">Membrane</keyword>
<evidence type="ECO:0000256" key="1">
    <source>
        <dbReference type="SAM" id="Phobius"/>
    </source>
</evidence>
<feature type="transmembrane region" description="Helical" evidence="1">
    <location>
        <begin position="85"/>
        <end position="106"/>
    </location>
</feature>
<evidence type="ECO:0000313" key="2">
    <source>
        <dbReference type="EMBL" id="MFC4988430.1"/>
    </source>
</evidence>
<dbReference type="AlphaFoldDB" id="A0ABD5QFD1"/>
<protein>
    <submittedName>
        <fullName evidence="2">Uncharacterized protein</fullName>
    </submittedName>
</protein>
<keyword evidence="3" id="KW-1185">Reference proteome</keyword>
<keyword evidence="1" id="KW-1133">Transmembrane helix</keyword>
<accession>A0ABD5QFD1</accession>
<keyword evidence="1" id="KW-0812">Transmembrane</keyword>
<proteinExistence type="predicted"/>
<sequence length="143" mass="14067">MSDRTESTAGGSSDGESWLASLSAMPSMPGAESYFSLRATVGIALAVGAGILLGGMTLPAGRLTGLAAVAVTIGALAPRRLYAEVVTAGIAIGGISALFNHALLAAGSGESMAAVGFSTGLMVCLTGYYLGRLARSRLGIGGS</sequence>
<name>A0ABD5QFD1_9EURY</name>
<feature type="transmembrane region" description="Helical" evidence="1">
    <location>
        <begin position="112"/>
        <end position="130"/>
    </location>
</feature>
<dbReference type="EMBL" id="JBHSJG010000036">
    <property type="protein sequence ID" value="MFC4988430.1"/>
    <property type="molecule type" value="Genomic_DNA"/>
</dbReference>
<feature type="transmembrane region" description="Helical" evidence="1">
    <location>
        <begin position="60"/>
        <end position="78"/>
    </location>
</feature>
<gene>
    <name evidence="2" type="ORF">ACFPFO_11805</name>
</gene>
<comment type="caution">
    <text evidence="2">The sequence shown here is derived from an EMBL/GenBank/DDBJ whole genome shotgun (WGS) entry which is preliminary data.</text>
</comment>
<organism evidence="2 3">
    <name type="scientific">Saliphagus infecundisoli</name>
    <dbReference type="NCBI Taxonomy" id="1849069"/>
    <lineage>
        <taxon>Archaea</taxon>
        <taxon>Methanobacteriati</taxon>
        <taxon>Methanobacteriota</taxon>
        <taxon>Stenosarchaea group</taxon>
        <taxon>Halobacteria</taxon>
        <taxon>Halobacteriales</taxon>
        <taxon>Natrialbaceae</taxon>
        <taxon>Saliphagus</taxon>
    </lineage>
</organism>